<comment type="caution">
    <text evidence="1">The sequence shown here is derived from an EMBL/GenBank/DDBJ whole genome shotgun (WGS) entry which is preliminary data.</text>
</comment>
<evidence type="ECO:0000313" key="2">
    <source>
        <dbReference type="Proteomes" id="UP001396898"/>
    </source>
</evidence>
<name>A0ABR1S5D2_9PEZI</name>
<dbReference type="EMBL" id="JAQQWI010000007">
    <property type="protein sequence ID" value="KAK8026958.1"/>
    <property type="molecule type" value="Genomic_DNA"/>
</dbReference>
<gene>
    <name evidence="1" type="ORF">PG991_004014</name>
</gene>
<proteinExistence type="predicted"/>
<reference evidence="1 2" key="1">
    <citation type="submission" date="2023-01" db="EMBL/GenBank/DDBJ databases">
        <title>Analysis of 21 Apiospora genomes using comparative genomics revels a genus with tremendous synthesis potential of carbohydrate active enzymes and secondary metabolites.</title>
        <authorList>
            <person name="Sorensen T."/>
        </authorList>
    </citation>
    <scope>NUCLEOTIDE SEQUENCE [LARGE SCALE GENOMIC DNA]</scope>
    <source>
        <strain evidence="1 2">CBS 20057</strain>
    </source>
</reference>
<dbReference type="Proteomes" id="UP001396898">
    <property type="component" value="Unassembled WGS sequence"/>
</dbReference>
<protein>
    <submittedName>
        <fullName evidence="1">Uncharacterized protein</fullName>
    </submittedName>
</protein>
<accession>A0ABR1S5D2</accession>
<keyword evidence="2" id="KW-1185">Reference proteome</keyword>
<organism evidence="1 2">
    <name type="scientific">Apiospora marii</name>
    <dbReference type="NCBI Taxonomy" id="335849"/>
    <lineage>
        <taxon>Eukaryota</taxon>
        <taxon>Fungi</taxon>
        <taxon>Dikarya</taxon>
        <taxon>Ascomycota</taxon>
        <taxon>Pezizomycotina</taxon>
        <taxon>Sordariomycetes</taxon>
        <taxon>Xylariomycetidae</taxon>
        <taxon>Amphisphaeriales</taxon>
        <taxon>Apiosporaceae</taxon>
        <taxon>Apiospora</taxon>
    </lineage>
</organism>
<evidence type="ECO:0000313" key="1">
    <source>
        <dbReference type="EMBL" id="KAK8026958.1"/>
    </source>
</evidence>
<sequence>MPSRAIRPPVAGQDYLPVRTLVAGTIEHEGSKGQIRVKARDVRPDVLPGGGLKKLQNAPIAFRIPSSNYNVALSGWDPIELEADSEQGVVLIHLLVRLPLLGGKVRSRVAVADASVVCLSVGPGRLYTSIPKLPTTIRPSD</sequence>